<reference evidence="1" key="1">
    <citation type="submission" date="2017-02" db="UniProtKB">
        <authorList>
            <consortium name="WormBaseParasite"/>
        </authorList>
    </citation>
    <scope>IDENTIFICATION</scope>
</reference>
<name>A0A0M3K1C0_ANISI</name>
<accession>A0A0M3K1C0</accession>
<evidence type="ECO:0000313" key="1">
    <source>
        <dbReference type="WBParaSite" id="ASIM_0001465901-mRNA-1"/>
    </source>
</evidence>
<dbReference type="WBParaSite" id="ASIM_0001465901-mRNA-1">
    <property type="protein sequence ID" value="ASIM_0001465901-mRNA-1"/>
    <property type="gene ID" value="ASIM_0001465901"/>
</dbReference>
<sequence length="247" mass="27693">LNEQQGASSSSLSKRHYSLVFFRSRTNAGKISEWSKDGLRGDASTHYSCVLCRKLRSKTNRNNNPSAQLGRAAGIVIRNGRFIIDPDNPNPPHICNFDNNPLSDEVEVLKRRSQLLRRDYIKAKRQAKDKRKVMGGGMFFVNTVESEDDEEQQVAAEYGIATTSTSEAFDHCSNSYAAEDCSARRLYPNENLHGNIVFEIKSNRDGITKSITKQIEVCEDGANDPTENYSNDSDPKYECSIVGLMQL</sequence>
<dbReference type="AlphaFoldDB" id="A0A0M3K1C0"/>
<organism evidence="1">
    <name type="scientific">Anisakis simplex</name>
    <name type="common">Herring worm</name>
    <dbReference type="NCBI Taxonomy" id="6269"/>
    <lineage>
        <taxon>Eukaryota</taxon>
        <taxon>Metazoa</taxon>
        <taxon>Ecdysozoa</taxon>
        <taxon>Nematoda</taxon>
        <taxon>Chromadorea</taxon>
        <taxon>Rhabditida</taxon>
        <taxon>Spirurina</taxon>
        <taxon>Ascaridomorpha</taxon>
        <taxon>Ascaridoidea</taxon>
        <taxon>Anisakidae</taxon>
        <taxon>Anisakis</taxon>
        <taxon>Anisakis simplex complex</taxon>
    </lineage>
</organism>
<proteinExistence type="predicted"/>
<protein>
    <submittedName>
        <fullName evidence="1">Zinc finger, CCHC-type</fullName>
    </submittedName>
</protein>